<evidence type="ECO:0000259" key="7">
    <source>
        <dbReference type="PROSITE" id="PS51382"/>
    </source>
</evidence>
<comment type="subcellular location">
    <subcellularLocation>
        <location evidence="1">Vacuole membrane</location>
        <topology evidence="1">Multi-pass membrane protein</topology>
    </subcellularLocation>
</comment>
<keyword evidence="2" id="KW-0926">Vacuole</keyword>
<organism evidence="8 9">
    <name type="scientific">Raphidocelis subcapitata</name>
    <dbReference type="NCBI Taxonomy" id="307507"/>
    <lineage>
        <taxon>Eukaryota</taxon>
        <taxon>Viridiplantae</taxon>
        <taxon>Chlorophyta</taxon>
        <taxon>core chlorophytes</taxon>
        <taxon>Chlorophyceae</taxon>
        <taxon>CS clade</taxon>
        <taxon>Sphaeropleales</taxon>
        <taxon>Selenastraceae</taxon>
        <taxon>Raphidocelis</taxon>
    </lineage>
</organism>
<comment type="caution">
    <text evidence="8">The sequence shown here is derived from an EMBL/GenBank/DDBJ whole genome shotgun (WGS) entry which is preliminary data.</text>
</comment>
<feature type="coiled-coil region" evidence="6">
    <location>
        <begin position="100"/>
        <end position="127"/>
    </location>
</feature>
<gene>
    <name evidence="8" type="ORF">Rsub_13057</name>
</gene>
<dbReference type="InterPro" id="IPR051572">
    <property type="entry name" value="VTC_Complex_Subunit"/>
</dbReference>
<evidence type="ECO:0000313" key="8">
    <source>
        <dbReference type="EMBL" id="GBG00375.1"/>
    </source>
</evidence>
<evidence type="ECO:0000313" key="9">
    <source>
        <dbReference type="Proteomes" id="UP000247498"/>
    </source>
</evidence>
<proteinExistence type="predicted"/>
<dbReference type="PANTHER" id="PTHR46140:SF1">
    <property type="entry name" value="VACUOLAR TRANSPORTER CHAPERONE COMPLEX SUBUNIT 4-RELATED"/>
    <property type="match status" value="1"/>
</dbReference>
<dbReference type="OrthoDB" id="6493944at2759"/>
<keyword evidence="5" id="KW-0472">Membrane</keyword>
<evidence type="ECO:0000256" key="4">
    <source>
        <dbReference type="ARBA" id="ARBA00022989"/>
    </source>
</evidence>
<dbReference type="CDD" id="cd14447">
    <property type="entry name" value="SPX"/>
    <property type="match status" value="1"/>
</dbReference>
<dbReference type="EMBL" id="BDRX01000217">
    <property type="protein sequence ID" value="GBG00375.1"/>
    <property type="molecule type" value="Genomic_DNA"/>
</dbReference>
<sequence>MVKFGKYLEKQAKEEWKTSYLDYNALKDLIKESALEAETAGPTTFSPRTTSLSIVRAGRKADASEERFFQKLEAEVEKVGKFTGKVVDELRQRLANLKPKADAALQVAGATQEKDALMEEAKQVGEDYLALEKYVNLNYMGVHKILKKHDKMLPHSPCRQFYIAHLHQQPWVQGNYSDVLVYLSSVYSQLRGDATGKENKDAAQVCVCVGGG</sequence>
<dbReference type="InParanoid" id="A0A2V0PKP8"/>
<accession>A0A2V0PKP8</accession>
<protein>
    <submittedName>
        <fullName evidence="8">Vacuolar transporter chaperone</fullName>
    </submittedName>
</protein>
<keyword evidence="6" id="KW-0175">Coiled coil</keyword>
<dbReference type="STRING" id="307507.A0A2V0PKP8"/>
<feature type="domain" description="SPX" evidence="7">
    <location>
        <begin position="2"/>
        <end position="163"/>
    </location>
</feature>
<evidence type="ECO:0000256" key="2">
    <source>
        <dbReference type="ARBA" id="ARBA00022554"/>
    </source>
</evidence>
<keyword evidence="4" id="KW-1133">Transmembrane helix</keyword>
<dbReference type="Proteomes" id="UP000247498">
    <property type="component" value="Unassembled WGS sequence"/>
</dbReference>
<dbReference type="InterPro" id="IPR004331">
    <property type="entry name" value="SPX_dom"/>
</dbReference>
<dbReference type="PANTHER" id="PTHR46140">
    <property type="entry name" value="VACUOLAR TRANSPORTER CHAPERONE 1-RELATED"/>
    <property type="match status" value="1"/>
</dbReference>
<reference evidence="8 9" key="1">
    <citation type="journal article" date="2018" name="Sci. Rep.">
        <title>Raphidocelis subcapitata (=Pseudokirchneriella subcapitata) provides an insight into genome evolution and environmental adaptations in the Sphaeropleales.</title>
        <authorList>
            <person name="Suzuki S."/>
            <person name="Yamaguchi H."/>
            <person name="Nakajima N."/>
            <person name="Kawachi M."/>
        </authorList>
    </citation>
    <scope>NUCLEOTIDE SEQUENCE [LARGE SCALE GENOMIC DNA]</scope>
    <source>
        <strain evidence="8 9">NIES-35</strain>
    </source>
</reference>
<dbReference type="PROSITE" id="PS51382">
    <property type="entry name" value="SPX"/>
    <property type="match status" value="1"/>
</dbReference>
<dbReference type="Pfam" id="PF03105">
    <property type="entry name" value="SPX"/>
    <property type="match status" value="1"/>
</dbReference>
<dbReference type="FunCoup" id="A0A2V0PKP8">
    <property type="interactions" value="10"/>
</dbReference>
<dbReference type="AlphaFoldDB" id="A0A2V0PKP8"/>
<dbReference type="GO" id="GO:0006799">
    <property type="term" value="P:polyphosphate biosynthetic process"/>
    <property type="evidence" value="ECO:0007669"/>
    <property type="project" value="UniProtKB-ARBA"/>
</dbReference>
<evidence type="ECO:0000256" key="3">
    <source>
        <dbReference type="ARBA" id="ARBA00022692"/>
    </source>
</evidence>
<name>A0A2V0PKP8_9CHLO</name>
<dbReference type="GO" id="GO:0005774">
    <property type="term" value="C:vacuolar membrane"/>
    <property type="evidence" value="ECO:0007669"/>
    <property type="project" value="UniProtKB-SubCell"/>
</dbReference>
<keyword evidence="3" id="KW-0812">Transmembrane</keyword>
<keyword evidence="9" id="KW-1185">Reference proteome</keyword>
<evidence type="ECO:0000256" key="5">
    <source>
        <dbReference type="ARBA" id="ARBA00023136"/>
    </source>
</evidence>
<evidence type="ECO:0000256" key="1">
    <source>
        <dbReference type="ARBA" id="ARBA00004128"/>
    </source>
</evidence>
<evidence type="ECO:0000256" key="6">
    <source>
        <dbReference type="SAM" id="Coils"/>
    </source>
</evidence>